<proteinExistence type="predicted"/>
<gene>
    <name evidence="1" type="ORF">MJG53_012043</name>
</gene>
<dbReference type="Proteomes" id="UP001057279">
    <property type="component" value="Linkage Group LG13"/>
</dbReference>
<name>A0ACB9UR77_9CETA</name>
<comment type="caution">
    <text evidence="1">The sequence shown here is derived from an EMBL/GenBank/DDBJ whole genome shotgun (WGS) entry which is preliminary data.</text>
</comment>
<protein>
    <submittedName>
        <fullName evidence="1">Uncharacterized protein</fullName>
    </submittedName>
</protein>
<sequence>MKFSGLFLFVLLALGTLALWAVEGAENALKAGACPPRKSAQCFGNEKPRCSSDWQCPHKKKCCLDACGTECLDPVNITNPVKKKPGMCPVIHGQCLMLKPLNHCETDDQCIGALKCCKAMCGKVCLSPVKDCESHHSKGTKGLLCEIRIRAFDATKTLAAFLPLRTLPVTLALRRFIYKAQHRADERTGSRQPLKCTKKVIGKVAFDIWSGMMLLKSQ</sequence>
<reference evidence="1" key="1">
    <citation type="submission" date="2022-03" db="EMBL/GenBank/DDBJ databases">
        <title>Genomic analyses of argali, domestic sheep and their hybrids provide insights into chromosomal evolution, heterosis and genetic basis of agronomic traits.</title>
        <authorList>
            <person name="Li M."/>
        </authorList>
    </citation>
    <scope>NUCLEOTIDE SEQUENCE</scope>
    <source>
        <strain evidence="1">F1 hybrid</strain>
    </source>
</reference>
<accession>A0ACB9UR77</accession>
<keyword evidence="2" id="KW-1185">Reference proteome</keyword>
<evidence type="ECO:0000313" key="2">
    <source>
        <dbReference type="Proteomes" id="UP001057279"/>
    </source>
</evidence>
<organism evidence="1 2">
    <name type="scientific">Ovis ammon polii x Ovis aries</name>
    <dbReference type="NCBI Taxonomy" id="2918886"/>
    <lineage>
        <taxon>Eukaryota</taxon>
        <taxon>Metazoa</taxon>
        <taxon>Chordata</taxon>
        <taxon>Craniata</taxon>
        <taxon>Vertebrata</taxon>
        <taxon>Euteleostomi</taxon>
        <taxon>Mammalia</taxon>
        <taxon>Eutheria</taxon>
        <taxon>Laurasiatheria</taxon>
        <taxon>Artiodactyla</taxon>
        <taxon>Ruminantia</taxon>
        <taxon>Pecora</taxon>
        <taxon>Bovidae</taxon>
        <taxon>Caprinae</taxon>
        <taxon>Ovis</taxon>
    </lineage>
</organism>
<dbReference type="EMBL" id="CM043038">
    <property type="protein sequence ID" value="KAI4575840.1"/>
    <property type="molecule type" value="Genomic_DNA"/>
</dbReference>
<evidence type="ECO:0000313" key="1">
    <source>
        <dbReference type="EMBL" id="KAI4575840.1"/>
    </source>
</evidence>